<proteinExistence type="predicted"/>
<organism evidence="2 3">
    <name type="scientific">Gossypium laxum</name>
    <dbReference type="NCBI Taxonomy" id="34288"/>
    <lineage>
        <taxon>Eukaryota</taxon>
        <taxon>Viridiplantae</taxon>
        <taxon>Streptophyta</taxon>
        <taxon>Embryophyta</taxon>
        <taxon>Tracheophyta</taxon>
        <taxon>Spermatophyta</taxon>
        <taxon>Magnoliopsida</taxon>
        <taxon>eudicotyledons</taxon>
        <taxon>Gunneridae</taxon>
        <taxon>Pentapetalae</taxon>
        <taxon>rosids</taxon>
        <taxon>malvids</taxon>
        <taxon>Malvales</taxon>
        <taxon>Malvaceae</taxon>
        <taxon>Malvoideae</taxon>
        <taxon>Gossypium</taxon>
    </lineage>
</organism>
<protein>
    <submittedName>
        <fullName evidence="2">Uncharacterized protein</fullName>
    </submittedName>
</protein>
<name>A0A7J8ZL33_9ROSI</name>
<keyword evidence="3" id="KW-1185">Reference proteome</keyword>
<reference evidence="2 3" key="1">
    <citation type="journal article" date="2019" name="Genome Biol. Evol.">
        <title>Insights into the evolution of the New World diploid cottons (Gossypium, subgenus Houzingenia) based on genome sequencing.</title>
        <authorList>
            <person name="Grover C.E."/>
            <person name="Arick M.A. 2nd"/>
            <person name="Thrash A."/>
            <person name="Conover J.L."/>
            <person name="Sanders W.S."/>
            <person name="Peterson D.G."/>
            <person name="Frelichowski J.E."/>
            <person name="Scheffler J.A."/>
            <person name="Scheffler B.E."/>
            <person name="Wendel J.F."/>
        </authorList>
    </citation>
    <scope>NUCLEOTIDE SEQUENCE [LARGE SCALE GENOMIC DNA]</scope>
    <source>
        <strain evidence="2">4</strain>
        <tissue evidence="2">Leaf</tissue>
    </source>
</reference>
<sequence length="38" mass="4078">MPNFETPIIGGSIILNLIGALTLHLSCLMTLQRLLGRG</sequence>
<keyword evidence="1" id="KW-1133">Transmembrane helix</keyword>
<evidence type="ECO:0000313" key="3">
    <source>
        <dbReference type="Proteomes" id="UP000593574"/>
    </source>
</evidence>
<gene>
    <name evidence="2" type="ORF">Golax_011620</name>
</gene>
<keyword evidence="1" id="KW-0472">Membrane</keyword>
<keyword evidence="1" id="KW-0812">Transmembrane</keyword>
<dbReference type="AlphaFoldDB" id="A0A7J8ZL33"/>
<evidence type="ECO:0000313" key="2">
    <source>
        <dbReference type="EMBL" id="MBA0712521.1"/>
    </source>
</evidence>
<accession>A0A7J8ZL33</accession>
<feature type="transmembrane region" description="Helical" evidence="1">
    <location>
        <begin position="6"/>
        <end position="31"/>
    </location>
</feature>
<evidence type="ECO:0000256" key="1">
    <source>
        <dbReference type="SAM" id="Phobius"/>
    </source>
</evidence>
<comment type="caution">
    <text evidence="2">The sequence shown here is derived from an EMBL/GenBank/DDBJ whole genome shotgun (WGS) entry which is preliminary data.</text>
</comment>
<dbReference type="Proteomes" id="UP000593574">
    <property type="component" value="Unassembled WGS sequence"/>
</dbReference>
<dbReference type="EMBL" id="JABEZV010000006">
    <property type="protein sequence ID" value="MBA0712521.1"/>
    <property type="molecule type" value="Genomic_DNA"/>
</dbReference>